<evidence type="ECO:0000313" key="3">
    <source>
        <dbReference type="Proteomes" id="UP001209878"/>
    </source>
</evidence>
<feature type="signal peptide" evidence="1">
    <location>
        <begin position="1"/>
        <end position="21"/>
    </location>
</feature>
<feature type="chain" id="PRO_5042159081" description="Secreted protein" evidence="1">
    <location>
        <begin position="22"/>
        <end position="131"/>
    </location>
</feature>
<sequence>MVKLRNILVVVMSVFIAVAHGISRAHKKLEAKSCECAHTGNGGSVECIFILGMSMELEGLHLSAHARTCRYKDGRSTWNIALGTGNKMRMIKRRCVMCFKCLPGGMECLRLPRGTACPREMPPINAIHKEK</sequence>
<keyword evidence="1" id="KW-0732">Signal</keyword>
<accession>A0AAD9KZ28</accession>
<name>A0AAD9KZ28_RIDPI</name>
<organism evidence="2 3">
    <name type="scientific">Ridgeia piscesae</name>
    <name type="common">Tubeworm</name>
    <dbReference type="NCBI Taxonomy" id="27915"/>
    <lineage>
        <taxon>Eukaryota</taxon>
        <taxon>Metazoa</taxon>
        <taxon>Spiralia</taxon>
        <taxon>Lophotrochozoa</taxon>
        <taxon>Annelida</taxon>
        <taxon>Polychaeta</taxon>
        <taxon>Sedentaria</taxon>
        <taxon>Canalipalpata</taxon>
        <taxon>Sabellida</taxon>
        <taxon>Siboglinidae</taxon>
        <taxon>Ridgeia</taxon>
    </lineage>
</organism>
<dbReference type="AlphaFoldDB" id="A0AAD9KZ28"/>
<evidence type="ECO:0000256" key="1">
    <source>
        <dbReference type="SAM" id="SignalP"/>
    </source>
</evidence>
<dbReference type="Proteomes" id="UP001209878">
    <property type="component" value="Unassembled WGS sequence"/>
</dbReference>
<keyword evidence="3" id="KW-1185">Reference proteome</keyword>
<dbReference type="EMBL" id="JAODUO010000464">
    <property type="protein sequence ID" value="KAK2179975.1"/>
    <property type="molecule type" value="Genomic_DNA"/>
</dbReference>
<comment type="caution">
    <text evidence="2">The sequence shown here is derived from an EMBL/GenBank/DDBJ whole genome shotgun (WGS) entry which is preliminary data.</text>
</comment>
<protein>
    <recommendedName>
        <fullName evidence="4">Secreted protein</fullName>
    </recommendedName>
</protein>
<evidence type="ECO:0000313" key="2">
    <source>
        <dbReference type="EMBL" id="KAK2179975.1"/>
    </source>
</evidence>
<gene>
    <name evidence="2" type="ORF">NP493_464g02002</name>
</gene>
<proteinExistence type="predicted"/>
<evidence type="ECO:0008006" key="4">
    <source>
        <dbReference type="Google" id="ProtNLM"/>
    </source>
</evidence>
<reference evidence="2" key="1">
    <citation type="journal article" date="2023" name="Mol. Biol. Evol.">
        <title>Third-Generation Sequencing Reveals the Adaptive Role of the Epigenome in Three Deep-Sea Polychaetes.</title>
        <authorList>
            <person name="Perez M."/>
            <person name="Aroh O."/>
            <person name="Sun Y."/>
            <person name="Lan Y."/>
            <person name="Juniper S.K."/>
            <person name="Young C.R."/>
            <person name="Angers B."/>
            <person name="Qian P.Y."/>
        </authorList>
    </citation>
    <scope>NUCLEOTIDE SEQUENCE</scope>
    <source>
        <strain evidence="2">R07B-5</strain>
    </source>
</reference>